<name>K3X9A6_GLOUD</name>
<evidence type="ECO:0000313" key="3">
    <source>
        <dbReference type="Proteomes" id="UP000019132"/>
    </source>
</evidence>
<dbReference type="HOGENOM" id="CLU_063577_0_0_1"/>
<organism evidence="2 3">
    <name type="scientific">Globisporangium ultimum (strain ATCC 200006 / CBS 805.95 / DAOM BR144)</name>
    <name type="common">Pythium ultimum</name>
    <dbReference type="NCBI Taxonomy" id="431595"/>
    <lineage>
        <taxon>Eukaryota</taxon>
        <taxon>Sar</taxon>
        <taxon>Stramenopiles</taxon>
        <taxon>Oomycota</taxon>
        <taxon>Peronosporomycetes</taxon>
        <taxon>Pythiales</taxon>
        <taxon>Pythiaceae</taxon>
        <taxon>Globisporangium</taxon>
    </lineage>
</organism>
<evidence type="ECO:0000313" key="2">
    <source>
        <dbReference type="EnsemblProtists" id="PYU1_T013805"/>
    </source>
</evidence>
<dbReference type="InParanoid" id="K3X9A6"/>
<reference evidence="3" key="1">
    <citation type="journal article" date="2010" name="Genome Biol.">
        <title>Genome sequence of the necrotrophic plant pathogen Pythium ultimum reveals original pathogenicity mechanisms and effector repertoire.</title>
        <authorList>
            <person name="Levesque C.A."/>
            <person name="Brouwer H."/>
            <person name="Cano L."/>
            <person name="Hamilton J.P."/>
            <person name="Holt C."/>
            <person name="Huitema E."/>
            <person name="Raffaele S."/>
            <person name="Robideau G.P."/>
            <person name="Thines M."/>
            <person name="Win J."/>
            <person name="Zerillo M.M."/>
            <person name="Beakes G.W."/>
            <person name="Boore J.L."/>
            <person name="Busam D."/>
            <person name="Dumas B."/>
            <person name="Ferriera S."/>
            <person name="Fuerstenberg S.I."/>
            <person name="Gachon C.M."/>
            <person name="Gaulin E."/>
            <person name="Govers F."/>
            <person name="Grenville-Briggs L."/>
            <person name="Horner N."/>
            <person name="Hostetler J."/>
            <person name="Jiang R.H."/>
            <person name="Johnson J."/>
            <person name="Krajaejun T."/>
            <person name="Lin H."/>
            <person name="Meijer H.J."/>
            <person name="Moore B."/>
            <person name="Morris P."/>
            <person name="Phuntmart V."/>
            <person name="Puiu D."/>
            <person name="Shetty J."/>
            <person name="Stajich J.E."/>
            <person name="Tripathy S."/>
            <person name="Wawra S."/>
            <person name="van West P."/>
            <person name="Whitty B.R."/>
            <person name="Coutinho P.M."/>
            <person name="Henrissat B."/>
            <person name="Martin F."/>
            <person name="Thomas P.D."/>
            <person name="Tyler B.M."/>
            <person name="De Vries R.P."/>
            <person name="Kamoun S."/>
            <person name="Yandell M."/>
            <person name="Tisserat N."/>
            <person name="Buell C.R."/>
        </authorList>
    </citation>
    <scope>NUCLEOTIDE SEQUENCE</scope>
    <source>
        <strain evidence="3">DAOM:BR144</strain>
    </source>
</reference>
<feature type="region of interest" description="Disordered" evidence="1">
    <location>
        <begin position="17"/>
        <end position="72"/>
    </location>
</feature>
<dbReference type="EnsemblProtists" id="PYU1_T013805">
    <property type="protein sequence ID" value="PYU1_T013805"/>
    <property type="gene ID" value="PYU1_G013776"/>
</dbReference>
<dbReference type="OMA" id="NEGQEFL"/>
<feature type="region of interest" description="Disordered" evidence="1">
    <location>
        <begin position="262"/>
        <end position="360"/>
    </location>
</feature>
<reference evidence="2" key="3">
    <citation type="submission" date="2015-02" db="UniProtKB">
        <authorList>
            <consortium name="EnsemblProtists"/>
        </authorList>
    </citation>
    <scope>IDENTIFICATION</scope>
    <source>
        <strain evidence="2">DAOM BR144</strain>
    </source>
</reference>
<dbReference type="AlphaFoldDB" id="K3X9A6"/>
<dbReference type="eggNOG" id="ENOG502S0XS">
    <property type="taxonomic scope" value="Eukaryota"/>
</dbReference>
<feature type="compositionally biased region" description="Low complexity" evidence="1">
    <location>
        <begin position="21"/>
        <end position="36"/>
    </location>
</feature>
<keyword evidence="3" id="KW-1185">Reference proteome</keyword>
<feature type="compositionally biased region" description="Polar residues" evidence="1">
    <location>
        <begin position="57"/>
        <end position="67"/>
    </location>
</feature>
<sequence length="360" mass="39334">MLSLKYVVAKSKELQGKLERSAAGATTSSSSTSTATRYRVGGTAAQQPLAAAATATEHGTVSSPTSGSRREGETFLKLQQAQWDQALTKHNDLLASGERVGAELSAARKTLADQVESEQFIQENFHLVSKVREQISRMRGMVAKIADDIEDVEHFLIQKTEEYMAAQNASFAARQQEELELFELRILDEKEDRTRQLLEARRQQLAQAFQNDIKTYQTLVTYQGESLPKTIRSEETTAETLESIDLIVTADAQQLDAFYDLGSDSESDVDTPANGEAEGKSDDEGHKEYDEEEEEEKESSPPDAATQESSIDEAVGANTGNPLEQRVEGDEVAANAETPAEASPNEQAPQAAEKEADVAV</sequence>
<feature type="compositionally biased region" description="Basic and acidic residues" evidence="1">
    <location>
        <begin position="277"/>
        <end position="289"/>
    </location>
</feature>
<protein>
    <submittedName>
        <fullName evidence="2">Uncharacterized protein</fullName>
    </submittedName>
</protein>
<dbReference type="VEuPathDB" id="FungiDB:PYU1_G013776"/>
<proteinExistence type="predicted"/>
<reference evidence="3" key="2">
    <citation type="submission" date="2010-04" db="EMBL/GenBank/DDBJ databases">
        <authorList>
            <person name="Buell R."/>
            <person name="Hamilton J."/>
            <person name="Hostetler J."/>
        </authorList>
    </citation>
    <scope>NUCLEOTIDE SEQUENCE [LARGE SCALE GENOMIC DNA]</scope>
    <source>
        <strain evidence="3">DAOM:BR144</strain>
    </source>
</reference>
<dbReference type="EMBL" id="GL376614">
    <property type="status" value="NOT_ANNOTATED_CDS"/>
    <property type="molecule type" value="Genomic_DNA"/>
</dbReference>
<evidence type="ECO:0000256" key="1">
    <source>
        <dbReference type="SAM" id="MobiDB-lite"/>
    </source>
</evidence>
<accession>K3X9A6</accession>
<feature type="compositionally biased region" description="Low complexity" evidence="1">
    <location>
        <begin position="43"/>
        <end position="56"/>
    </location>
</feature>
<dbReference type="Proteomes" id="UP000019132">
    <property type="component" value="Unassembled WGS sequence"/>
</dbReference>